<gene>
    <name evidence="1" type="ORF">XA3_01200</name>
</gene>
<proteinExistence type="predicted"/>
<dbReference type="RefSeq" id="WP_317635630.1">
    <property type="nucleotide sequence ID" value="NZ_AP026802.1"/>
</dbReference>
<organism evidence="1 2">
    <name type="scientific">Xylocopilactobacillus apicola</name>
    <dbReference type="NCBI Taxonomy" id="2932184"/>
    <lineage>
        <taxon>Bacteria</taxon>
        <taxon>Bacillati</taxon>
        <taxon>Bacillota</taxon>
        <taxon>Bacilli</taxon>
        <taxon>Lactobacillales</taxon>
        <taxon>Lactobacillaceae</taxon>
        <taxon>Xylocopilactobacillus</taxon>
    </lineage>
</organism>
<dbReference type="AlphaFoldDB" id="A0AAU9DPF8"/>
<keyword evidence="2" id="KW-1185">Reference proteome</keyword>
<evidence type="ECO:0000313" key="2">
    <source>
        <dbReference type="Proteomes" id="UP001321861"/>
    </source>
</evidence>
<dbReference type="EMBL" id="AP026802">
    <property type="protein sequence ID" value="BDR57679.1"/>
    <property type="molecule type" value="Genomic_DNA"/>
</dbReference>
<name>A0AAU9DPF8_9LACO</name>
<reference evidence="1 2" key="1">
    <citation type="journal article" date="2023" name="Microbiol. Spectr.">
        <title>Symbiosis of Carpenter Bees with Uncharacterized Lactic Acid Bacteria Showing NAD Auxotrophy.</title>
        <authorList>
            <person name="Kawasaki S."/>
            <person name="Ozawa K."/>
            <person name="Mori T."/>
            <person name="Yamamoto A."/>
            <person name="Ito M."/>
            <person name="Ohkuma M."/>
            <person name="Sakamoto M."/>
            <person name="Matsutani M."/>
        </authorList>
    </citation>
    <scope>NUCLEOTIDE SEQUENCE [LARGE SCALE GENOMIC DNA]</scope>
    <source>
        <strain evidence="1 2">XA3</strain>
    </source>
</reference>
<protein>
    <submittedName>
        <fullName evidence="1">Uncharacterized protein</fullName>
    </submittedName>
</protein>
<dbReference type="KEGG" id="xap:XA3_01200"/>
<dbReference type="Proteomes" id="UP001321861">
    <property type="component" value="Chromosome"/>
</dbReference>
<sequence>MSEWKTLDLLLKGNSVIKEIPSNNPDDVMWLEISLQDDLKPTYQFRHDYYARVELNFFNSCPIEKAKSIYKIRFKTRILSELVNFFT</sequence>
<evidence type="ECO:0000313" key="1">
    <source>
        <dbReference type="EMBL" id="BDR57679.1"/>
    </source>
</evidence>
<accession>A0AAU9DPF8</accession>